<dbReference type="AlphaFoldDB" id="A0A0C9WRY7"/>
<accession>A0A0C9WRY7</accession>
<name>A0A0C9WRY7_9AGAR</name>
<sequence>MCVVKTSCQVSSELMGTIRTIFDDEGYLTSGAGLRWGQLVGVRCEQKHIENPLVITATTTQRPSAHLKRCHWFRDEQQAGVNKIYRQRHPACVTADELGQDDK</sequence>
<protein>
    <submittedName>
        <fullName evidence="1">Unplaced genomic scaffold K443scaffold_588, whole genome shotgun sequence</fullName>
    </submittedName>
</protein>
<proteinExistence type="predicted"/>
<dbReference type="Proteomes" id="UP000054477">
    <property type="component" value="Unassembled WGS sequence"/>
</dbReference>
<evidence type="ECO:0000313" key="2">
    <source>
        <dbReference type="Proteomes" id="UP000054477"/>
    </source>
</evidence>
<gene>
    <name evidence="1" type="ORF">K443DRAFT_14999</name>
</gene>
<evidence type="ECO:0000313" key="1">
    <source>
        <dbReference type="EMBL" id="KIJ90723.1"/>
    </source>
</evidence>
<dbReference type="EMBL" id="KN839123">
    <property type="protein sequence ID" value="KIJ90723.1"/>
    <property type="molecule type" value="Genomic_DNA"/>
</dbReference>
<dbReference type="HOGENOM" id="CLU_2264208_0_0_1"/>
<reference evidence="1 2" key="1">
    <citation type="submission" date="2014-04" db="EMBL/GenBank/DDBJ databases">
        <authorList>
            <consortium name="DOE Joint Genome Institute"/>
            <person name="Kuo A."/>
            <person name="Kohler A."/>
            <person name="Nagy L.G."/>
            <person name="Floudas D."/>
            <person name="Copeland A."/>
            <person name="Barry K.W."/>
            <person name="Cichocki N."/>
            <person name="Veneault-Fourrey C."/>
            <person name="LaButti K."/>
            <person name="Lindquist E.A."/>
            <person name="Lipzen A."/>
            <person name="Lundell T."/>
            <person name="Morin E."/>
            <person name="Murat C."/>
            <person name="Sun H."/>
            <person name="Tunlid A."/>
            <person name="Henrissat B."/>
            <person name="Grigoriev I.V."/>
            <person name="Hibbett D.S."/>
            <person name="Martin F."/>
            <person name="Nordberg H.P."/>
            <person name="Cantor M.N."/>
            <person name="Hua S.X."/>
        </authorList>
    </citation>
    <scope>NUCLEOTIDE SEQUENCE [LARGE SCALE GENOMIC DNA]</scope>
    <source>
        <strain evidence="1 2">LaAM-08-1</strain>
    </source>
</reference>
<organism evidence="1 2">
    <name type="scientific">Laccaria amethystina LaAM-08-1</name>
    <dbReference type="NCBI Taxonomy" id="1095629"/>
    <lineage>
        <taxon>Eukaryota</taxon>
        <taxon>Fungi</taxon>
        <taxon>Dikarya</taxon>
        <taxon>Basidiomycota</taxon>
        <taxon>Agaricomycotina</taxon>
        <taxon>Agaricomycetes</taxon>
        <taxon>Agaricomycetidae</taxon>
        <taxon>Agaricales</taxon>
        <taxon>Agaricineae</taxon>
        <taxon>Hydnangiaceae</taxon>
        <taxon>Laccaria</taxon>
    </lineage>
</organism>
<keyword evidence="2" id="KW-1185">Reference proteome</keyword>
<reference evidence="2" key="2">
    <citation type="submission" date="2015-01" db="EMBL/GenBank/DDBJ databases">
        <title>Evolutionary Origins and Diversification of the Mycorrhizal Mutualists.</title>
        <authorList>
            <consortium name="DOE Joint Genome Institute"/>
            <consortium name="Mycorrhizal Genomics Consortium"/>
            <person name="Kohler A."/>
            <person name="Kuo A."/>
            <person name="Nagy L.G."/>
            <person name="Floudas D."/>
            <person name="Copeland A."/>
            <person name="Barry K.W."/>
            <person name="Cichocki N."/>
            <person name="Veneault-Fourrey C."/>
            <person name="LaButti K."/>
            <person name="Lindquist E.A."/>
            <person name="Lipzen A."/>
            <person name="Lundell T."/>
            <person name="Morin E."/>
            <person name="Murat C."/>
            <person name="Riley R."/>
            <person name="Ohm R."/>
            <person name="Sun H."/>
            <person name="Tunlid A."/>
            <person name="Henrissat B."/>
            <person name="Grigoriev I.V."/>
            <person name="Hibbett D.S."/>
            <person name="Martin F."/>
        </authorList>
    </citation>
    <scope>NUCLEOTIDE SEQUENCE [LARGE SCALE GENOMIC DNA]</scope>
    <source>
        <strain evidence="2">LaAM-08-1</strain>
    </source>
</reference>